<protein>
    <submittedName>
        <fullName evidence="1">Uncharacterized protein</fullName>
    </submittedName>
</protein>
<evidence type="ECO:0000313" key="2">
    <source>
        <dbReference type="Proteomes" id="UP000514533"/>
    </source>
</evidence>
<organism evidence="1 2">
    <name type="scientific">Escherichia coli</name>
    <dbReference type="NCBI Taxonomy" id="562"/>
    <lineage>
        <taxon>Bacteria</taxon>
        <taxon>Pseudomonadati</taxon>
        <taxon>Pseudomonadota</taxon>
        <taxon>Gammaproteobacteria</taxon>
        <taxon>Enterobacterales</taxon>
        <taxon>Enterobacteriaceae</taxon>
        <taxon>Escherichia</taxon>
    </lineage>
</organism>
<sequence length="19" mass="2122">MLLHSCSVRIVVEHVGDVQ</sequence>
<gene>
    <name evidence="1" type="ORF">HVV39_01720</name>
</gene>
<dbReference type="AlphaFoldDB" id="A0A768SH27"/>
<accession>A0A768SH27</accession>
<dbReference type="EMBL" id="CP055981">
    <property type="protein sequence ID" value="QMS41368.1"/>
    <property type="molecule type" value="Genomic_DNA"/>
</dbReference>
<evidence type="ECO:0000313" key="1">
    <source>
        <dbReference type="EMBL" id="QMS41368.1"/>
    </source>
</evidence>
<reference evidence="1 2" key="1">
    <citation type="submission" date="2020-06" db="EMBL/GenBank/DDBJ databases">
        <title>REHAB project genomes.</title>
        <authorList>
            <person name="Shaw L.P."/>
        </authorList>
    </citation>
    <scope>NUCLEOTIDE SEQUENCE [LARGE SCALE GENOMIC DNA]</scope>
    <source>
        <strain evidence="1 2">RHB01-C20</strain>
    </source>
</reference>
<proteinExistence type="predicted"/>
<dbReference type="Proteomes" id="UP000514533">
    <property type="component" value="Chromosome"/>
</dbReference>
<name>A0A768SH27_ECOLX</name>